<dbReference type="EMBL" id="UZAN01041708">
    <property type="protein sequence ID" value="VDP73851.1"/>
    <property type="molecule type" value="Genomic_DNA"/>
</dbReference>
<dbReference type="WBParaSite" id="ECPE_0000487801-mRNA-1">
    <property type="protein sequence ID" value="ECPE_0000487801-mRNA-1"/>
    <property type="gene ID" value="ECPE_0000487801"/>
</dbReference>
<reference evidence="3" key="1">
    <citation type="submission" date="2016-06" db="UniProtKB">
        <authorList>
            <consortium name="WormBaseParasite"/>
        </authorList>
    </citation>
    <scope>IDENTIFICATION</scope>
</reference>
<sequence>MPDSRHMRDAGEREASVWLVNLGWRDVSIGHGRHRDQLVDHRRAHVRACACMYGSAVNSVPHQERSVGLCRPFECAQVAWCGWHGTTSEHGVWEASVRLLINETDGGHV</sequence>
<organism evidence="3">
    <name type="scientific">Echinostoma caproni</name>
    <dbReference type="NCBI Taxonomy" id="27848"/>
    <lineage>
        <taxon>Eukaryota</taxon>
        <taxon>Metazoa</taxon>
        <taxon>Spiralia</taxon>
        <taxon>Lophotrochozoa</taxon>
        <taxon>Platyhelminthes</taxon>
        <taxon>Trematoda</taxon>
        <taxon>Digenea</taxon>
        <taxon>Plagiorchiida</taxon>
        <taxon>Echinostomata</taxon>
        <taxon>Echinostomatoidea</taxon>
        <taxon>Echinostomatidae</taxon>
        <taxon>Echinostoma</taxon>
    </lineage>
</organism>
<dbReference type="AlphaFoldDB" id="A0A183AD31"/>
<accession>A0A183AD31</accession>
<protein>
    <submittedName>
        <fullName evidence="1 3">Uncharacterized protein</fullName>
    </submittedName>
</protein>
<dbReference type="Proteomes" id="UP000272942">
    <property type="component" value="Unassembled WGS sequence"/>
</dbReference>
<evidence type="ECO:0000313" key="1">
    <source>
        <dbReference type="EMBL" id="VDP73851.1"/>
    </source>
</evidence>
<proteinExistence type="predicted"/>
<keyword evidence="2" id="KW-1185">Reference proteome</keyword>
<gene>
    <name evidence="1" type="ORF">ECPE_LOCUS4866</name>
</gene>
<reference evidence="1 2" key="2">
    <citation type="submission" date="2018-11" db="EMBL/GenBank/DDBJ databases">
        <authorList>
            <consortium name="Pathogen Informatics"/>
        </authorList>
    </citation>
    <scope>NUCLEOTIDE SEQUENCE [LARGE SCALE GENOMIC DNA]</scope>
    <source>
        <strain evidence="1 2">Egypt</strain>
    </source>
</reference>
<evidence type="ECO:0000313" key="3">
    <source>
        <dbReference type="WBParaSite" id="ECPE_0000487801-mRNA-1"/>
    </source>
</evidence>
<evidence type="ECO:0000313" key="2">
    <source>
        <dbReference type="Proteomes" id="UP000272942"/>
    </source>
</evidence>
<name>A0A183AD31_9TREM</name>